<evidence type="ECO:0000259" key="3">
    <source>
        <dbReference type="PROSITE" id="PS51720"/>
    </source>
</evidence>
<comment type="caution">
    <text evidence="4">The sequence shown here is derived from an EMBL/GenBank/DDBJ whole genome shotgun (WGS) entry which is preliminary data.</text>
</comment>
<accession>A0ABP0PAZ1</accession>
<reference evidence="4 5" key="1">
    <citation type="submission" date="2024-02" db="EMBL/GenBank/DDBJ databases">
        <authorList>
            <person name="Chen Y."/>
            <person name="Shah S."/>
            <person name="Dougan E. K."/>
            <person name="Thang M."/>
            <person name="Chan C."/>
        </authorList>
    </citation>
    <scope>NUCLEOTIDE SEQUENCE [LARGE SCALE GENOMIC DNA]</scope>
</reference>
<dbReference type="Pfam" id="PF04548">
    <property type="entry name" value="AIG1"/>
    <property type="match status" value="1"/>
</dbReference>
<dbReference type="PANTHER" id="PTHR10903:SF184">
    <property type="entry name" value="GTP-BINDING PROTEIN A"/>
    <property type="match status" value="1"/>
</dbReference>
<dbReference type="InterPro" id="IPR045058">
    <property type="entry name" value="GIMA/IAN/Toc"/>
</dbReference>
<feature type="domain" description="AIG1-type G" evidence="3">
    <location>
        <begin position="68"/>
        <end position="272"/>
    </location>
</feature>
<evidence type="ECO:0000256" key="1">
    <source>
        <dbReference type="ARBA" id="ARBA00022741"/>
    </source>
</evidence>
<protein>
    <submittedName>
        <fullName evidence="4">GTPase IMAP family member 4 (Immunity-associated nucleotide 1 protein) (IAN-1) (HIAN1) (Immunity-associated protein 4)</fullName>
    </submittedName>
</protein>
<dbReference type="InterPro" id="IPR027417">
    <property type="entry name" value="P-loop_NTPase"/>
</dbReference>
<dbReference type="EMBL" id="CAXAMM010034669">
    <property type="protein sequence ID" value="CAK9073210.1"/>
    <property type="molecule type" value="Genomic_DNA"/>
</dbReference>
<dbReference type="SUPFAM" id="SSF52540">
    <property type="entry name" value="P-loop containing nucleoside triphosphate hydrolases"/>
    <property type="match status" value="1"/>
</dbReference>
<keyword evidence="2" id="KW-0342">GTP-binding</keyword>
<dbReference type="PROSITE" id="PS51720">
    <property type="entry name" value="G_AIG1"/>
    <property type="match status" value="1"/>
</dbReference>
<dbReference type="Gene3D" id="3.40.50.300">
    <property type="entry name" value="P-loop containing nucleotide triphosphate hydrolases"/>
    <property type="match status" value="1"/>
</dbReference>
<gene>
    <name evidence="4" type="ORF">SCF082_LOCUS35888</name>
</gene>
<evidence type="ECO:0000313" key="4">
    <source>
        <dbReference type="EMBL" id="CAK9073210.1"/>
    </source>
</evidence>
<dbReference type="InterPro" id="IPR006703">
    <property type="entry name" value="G_AIG1"/>
</dbReference>
<evidence type="ECO:0000256" key="2">
    <source>
        <dbReference type="ARBA" id="ARBA00023134"/>
    </source>
</evidence>
<evidence type="ECO:0000313" key="5">
    <source>
        <dbReference type="Proteomes" id="UP001642464"/>
    </source>
</evidence>
<dbReference type="Proteomes" id="UP001642464">
    <property type="component" value="Unassembled WGS sequence"/>
</dbReference>
<keyword evidence="5" id="KW-1185">Reference proteome</keyword>
<keyword evidence="1" id="KW-0547">Nucleotide-binding</keyword>
<sequence>MAFRVLRVPITAFGLAMYRVDRRSPVSRCELRVDEVTGEALTAESKNATAAAYSKAKLFRRDPFSVEPSRKVCVLIGMTGVGKSATANTLCGAKRAFETSSSVVSVTSAVRVRDYSFSGSRWRVIDTPGLGDTNKAYEETKAELLETFRFAPHGIASFVVVVPKGRFTSEMEQRVREALDIFGGTEAIRHTMIAVTKCADAPEKLLDDIMRLPPDHTLRRLCEMVSQRVLPIENVKEPAIAVSRLLLHRGIDEVLELNNEERFWGRSSESFNKLTELSARSFGLDSLPQARCSTKWSEFESCPRLVIVCDFPSPVVKGAT</sequence>
<name>A0ABP0PAZ1_9DINO</name>
<dbReference type="PANTHER" id="PTHR10903">
    <property type="entry name" value="GTPASE, IMAP FAMILY MEMBER-RELATED"/>
    <property type="match status" value="1"/>
</dbReference>
<organism evidence="4 5">
    <name type="scientific">Durusdinium trenchii</name>
    <dbReference type="NCBI Taxonomy" id="1381693"/>
    <lineage>
        <taxon>Eukaryota</taxon>
        <taxon>Sar</taxon>
        <taxon>Alveolata</taxon>
        <taxon>Dinophyceae</taxon>
        <taxon>Suessiales</taxon>
        <taxon>Symbiodiniaceae</taxon>
        <taxon>Durusdinium</taxon>
    </lineage>
</organism>
<proteinExistence type="predicted"/>